<evidence type="ECO:0000259" key="1">
    <source>
        <dbReference type="Pfam" id="PF13391"/>
    </source>
</evidence>
<dbReference type="InParanoid" id="C4JQK2"/>
<dbReference type="AlphaFoldDB" id="C4JQK2"/>
<dbReference type="Proteomes" id="UP000002058">
    <property type="component" value="Unassembled WGS sequence"/>
</dbReference>
<feature type="domain" description="HNH nuclease" evidence="1">
    <location>
        <begin position="9"/>
        <end position="69"/>
    </location>
</feature>
<evidence type="ECO:0000313" key="2">
    <source>
        <dbReference type="EMBL" id="EEP78501.1"/>
    </source>
</evidence>
<keyword evidence="3" id="KW-1185">Reference proteome</keyword>
<dbReference type="STRING" id="336963.C4JQK2"/>
<dbReference type="OMA" id="MIWRAND"/>
<protein>
    <recommendedName>
        <fullName evidence="1">HNH nuclease domain-containing protein</fullName>
    </recommendedName>
</protein>
<dbReference type="EMBL" id="CH476616">
    <property type="protein sequence ID" value="EEP78501.1"/>
    <property type="molecule type" value="Genomic_DNA"/>
</dbReference>
<dbReference type="Pfam" id="PF13391">
    <property type="entry name" value="HNH_2"/>
    <property type="match status" value="1"/>
</dbReference>
<proteinExistence type="predicted"/>
<gene>
    <name evidence="2" type="ORF">UREG_03347</name>
</gene>
<dbReference type="VEuPathDB" id="FungiDB:UREG_03347"/>
<dbReference type="HOGENOM" id="CLU_1620296_0_0_1"/>
<dbReference type="eggNOG" id="ENOG502SKV9">
    <property type="taxonomic scope" value="Eukaryota"/>
</dbReference>
<name>C4JQK2_UNCRE</name>
<reference evidence="3" key="1">
    <citation type="journal article" date="2009" name="Genome Res.">
        <title>Comparative genomic analyses of the human fungal pathogens Coccidioides and their relatives.</title>
        <authorList>
            <person name="Sharpton T.J."/>
            <person name="Stajich J.E."/>
            <person name="Rounsley S.D."/>
            <person name="Gardner M.J."/>
            <person name="Wortman J.R."/>
            <person name="Jordar V.S."/>
            <person name="Maiti R."/>
            <person name="Kodira C.D."/>
            <person name="Neafsey D.E."/>
            <person name="Zeng Q."/>
            <person name="Hung C.-Y."/>
            <person name="McMahan C."/>
            <person name="Muszewska A."/>
            <person name="Grynberg M."/>
            <person name="Mandel M.A."/>
            <person name="Kellner E.M."/>
            <person name="Barker B.M."/>
            <person name="Galgiani J.N."/>
            <person name="Orbach M.J."/>
            <person name="Kirkland T.N."/>
            <person name="Cole G.T."/>
            <person name="Henn M.R."/>
            <person name="Birren B.W."/>
            <person name="Taylor J.W."/>
        </authorList>
    </citation>
    <scope>NUCLEOTIDE SEQUENCE [LARGE SCALE GENOMIC DNA]</scope>
    <source>
        <strain evidence="3">UAMH 1704</strain>
    </source>
</reference>
<organism evidence="2 3">
    <name type="scientific">Uncinocarpus reesii (strain UAMH 1704)</name>
    <dbReference type="NCBI Taxonomy" id="336963"/>
    <lineage>
        <taxon>Eukaryota</taxon>
        <taxon>Fungi</taxon>
        <taxon>Dikarya</taxon>
        <taxon>Ascomycota</taxon>
        <taxon>Pezizomycotina</taxon>
        <taxon>Eurotiomycetes</taxon>
        <taxon>Eurotiomycetidae</taxon>
        <taxon>Onygenales</taxon>
        <taxon>Onygenaceae</taxon>
        <taxon>Uncinocarpus</taxon>
    </lineage>
</organism>
<dbReference type="GeneID" id="8440186"/>
<evidence type="ECO:0000313" key="3">
    <source>
        <dbReference type="Proteomes" id="UP000002058"/>
    </source>
</evidence>
<dbReference type="KEGG" id="ure:UREG_03347"/>
<sequence>MVAPPHMIGFEACHIFPYDRESEWNTRRFGTTVVDDNAPTSKIGQSKIHSPQNGILLEGGIHTLFDAYIVADNYKVTCFTEDSHNVDGRTLGFQCRDPNNPLRVKDDLLRWHFRTSVSAIMRGAGEKPWEYDFPEGEDIDEIISGPHPEERMELELHHRLGVSS</sequence>
<dbReference type="OrthoDB" id="2142759at2759"/>
<accession>C4JQK2</accession>
<dbReference type="InterPro" id="IPR003615">
    <property type="entry name" value="HNH_nuc"/>
</dbReference>
<dbReference type="RefSeq" id="XP_002543830.1">
    <property type="nucleotide sequence ID" value="XM_002543784.1"/>
</dbReference>